<accession>A0A8S9V851</accession>
<sequence length="74" mass="8643">MTTGQLRTIAESGWVAYDEEHSEKLKLDADYFDGQWDPTQSAVAYADSPLGMFFYFLLNQLRVRIAEETNRYRD</sequence>
<organism evidence="1 2">
    <name type="scientific">Phytophthora infestans</name>
    <name type="common">Potato late blight agent</name>
    <name type="synonym">Botrytis infestans</name>
    <dbReference type="NCBI Taxonomy" id="4787"/>
    <lineage>
        <taxon>Eukaryota</taxon>
        <taxon>Sar</taxon>
        <taxon>Stramenopiles</taxon>
        <taxon>Oomycota</taxon>
        <taxon>Peronosporomycetes</taxon>
        <taxon>Peronosporales</taxon>
        <taxon>Peronosporaceae</taxon>
        <taxon>Phytophthora</taxon>
    </lineage>
</organism>
<gene>
    <name evidence="1" type="ORF">GN958_ATG03438</name>
</gene>
<dbReference type="AlphaFoldDB" id="A0A8S9V851"/>
<proteinExistence type="predicted"/>
<protein>
    <submittedName>
        <fullName evidence="1">Uncharacterized protein</fullName>
    </submittedName>
</protein>
<dbReference type="Proteomes" id="UP000704712">
    <property type="component" value="Unassembled WGS sequence"/>
</dbReference>
<evidence type="ECO:0000313" key="1">
    <source>
        <dbReference type="EMBL" id="KAF4147369.1"/>
    </source>
</evidence>
<evidence type="ECO:0000313" key="2">
    <source>
        <dbReference type="Proteomes" id="UP000704712"/>
    </source>
</evidence>
<name>A0A8S9V851_PHYIN</name>
<comment type="caution">
    <text evidence="1">The sequence shown here is derived from an EMBL/GenBank/DDBJ whole genome shotgun (WGS) entry which is preliminary data.</text>
</comment>
<reference evidence="1" key="1">
    <citation type="submission" date="2020-03" db="EMBL/GenBank/DDBJ databases">
        <title>Hybrid Assembly of Korean Phytophthora infestans isolates.</title>
        <authorList>
            <person name="Prokchorchik M."/>
            <person name="Lee Y."/>
            <person name="Seo J."/>
            <person name="Cho J.-H."/>
            <person name="Park Y.-E."/>
            <person name="Jang D.-C."/>
            <person name="Im J.-S."/>
            <person name="Choi J.-G."/>
            <person name="Park H.-J."/>
            <person name="Lee G.-B."/>
            <person name="Lee Y.-G."/>
            <person name="Hong S.-Y."/>
            <person name="Cho K."/>
            <person name="Sohn K.H."/>
        </authorList>
    </citation>
    <scope>NUCLEOTIDE SEQUENCE</scope>
    <source>
        <strain evidence="1">KR_2_A2</strain>
    </source>
</reference>
<dbReference type="EMBL" id="JAACNO010000478">
    <property type="protein sequence ID" value="KAF4147369.1"/>
    <property type="molecule type" value="Genomic_DNA"/>
</dbReference>